<evidence type="ECO:0000313" key="4">
    <source>
        <dbReference type="Proteomes" id="UP000179812"/>
    </source>
</evidence>
<dbReference type="PANTHER" id="PTHR46499">
    <property type="entry name" value="QUEUINE TRNA-RIBOSYLTRANSFERASE"/>
    <property type="match status" value="1"/>
</dbReference>
<protein>
    <recommendedName>
        <fullName evidence="2">tRNA-guanine(15) transglycosylase-like domain-containing protein</fullName>
    </recommendedName>
</protein>
<sequence length="363" mass="41079">MKPKFFKTITGQKIPLPVFFPDATRAVIKSLDSKDILNTKTPGILINTFHLSQTPGKSVIKTFKGIRNYMNWNGAAISDSGGFQVMSIAKSDGSKNAVTDAGVRFKLTGKKKVMFTPKDSIDIQMILKSDMVVVLDDFTPPNASKKQAQETVDRTIKWAKICKSHFQKLTKKTDPTKKPYLLGIVQGGFFPDLRKECTEKLVEIGFDGLGFGGWPVKNDGTFDYLSAQIIKDNTPPNYLLYGLGIGKPHEIVSLVKNGWHIFDCVLPTRDARHRRLYVYNADSINHIDINQSDFYQYYTPDKEKYYKDQSPVSTACDCQLCQNYSKSYLAHLFRIGDMTAGRLATIHNLRFYSILMEKLRNNK</sequence>
<feature type="domain" description="tRNA-guanine(15) transglycosylase-like" evidence="2">
    <location>
        <begin position="10"/>
        <end position="361"/>
    </location>
</feature>
<name>A0A1F7SVY4_9BACT</name>
<dbReference type="GO" id="GO:0005737">
    <property type="term" value="C:cytoplasm"/>
    <property type="evidence" value="ECO:0007669"/>
    <property type="project" value="TreeGrafter"/>
</dbReference>
<dbReference type="InterPro" id="IPR036511">
    <property type="entry name" value="TGT-like_sf"/>
</dbReference>
<evidence type="ECO:0000259" key="2">
    <source>
        <dbReference type="Pfam" id="PF01702"/>
    </source>
</evidence>
<dbReference type="Pfam" id="PF01702">
    <property type="entry name" value="TGT"/>
    <property type="match status" value="1"/>
</dbReference>
<dbReference type="Proteomes" id="UP000179812">
    <property type="component" value="Unassembled WGS sequence"/>
</dbReference>
<dbReference type="InterPro" id="IPR002616">
    <property type="entry name" value="tRNA_ribo_trans-like"/>
</dbReference>
<comment type="caution">
    <text evidence="3">The sequence shown here is derived from an EMBL/GenBank/DDBJ whole genome shotgun (WGS) entry which is preliminary data.</text>
</comment>
<proteinExistence type="predicted"/>
<dbReference type="PANTHER" id="PTHR46499:SF1">
    <property type="entry name" value="QUEUINE TRNA-RIBOSYLTRANSFERASE"/>
    <property type="match status" value="1"/>
</dbReference>
<evidence type="ECO:0000313" key="3">
    <source>
        <dbReference type="EMBL" id="OGL57942.1"/>
    </source>
</evidence>
<dbReference type="NCBIfam" id="TIGR00449">
    <property type="entry name" value="tgt_general"/>
    <property type="match status" value="1"/>
</dbReference>
<dbReference type="AlphaFoldDB" id="A0A1F7SVY4"/>
<dbReference type="SUPFAM" id="SSF51713">
    <property type="entry name" value="tRNA-guanine transglycosylase"/>
    <property type="match status" value="1"/>
</dbReference>
<dbReference type="InterPro" id="IPR050076">
    <property type="entry name" value="ArchSynthase1/Queuine_TRR"/>
</dbReference>
<dbReference type="Gene3D" id="3.20.20.105">
    <property type="entry name" value="Queuine tRNA-ribosyltransferase-like"/>
    <property type="match status" value="1"/>
</dbReference>
<keyword evidence="1" id="KW-0819">tRNA processing</keyword>
<reference evidence="3 4" key="1">
    <citation type="journal article" date="2016" name="Nat. Commun.">
        <title>Thousands of microbial genomes shed light on interconnected biogeochemical processes in an aquifer system.</title>
        <authorList>
            <person name="Anantharaman K."/>
            <person name="Brown C.T."/>
            <person name="Hug L.A."/>
            <person name="Sharon I."/>
            <person name="Castelle C.J."/>
            <person name="Probst A.J."/>
            <person name="Thomas B.C."/>
            <person name="Singh A."/>
            <person name="Wilkins M.J."/>
            <person name="Karaoz U."/>
            <person name="Brodie E.L."/>
            <person name="Williams K.H."/>
            <person name="Hubbard S.S."/>
            <person name="Banfield J.F."/>
        </authorList>
    </citation>
    <scope>NUCLEOTIDE SEQUENCE [LARGE SCALE GENOMIC DNA]</scope>
</reference>
<organism evidence="3 4">
    <name type="scientific">Candidatus Shapirobacteria bacterium RIFOXYB1_FULL_38_38</name>
    <dbReference type="NCBI Taxonomy" id="1802151"/>
    <lineage>
        <taxon>Bacteria</taxon>
        <taxon>Candidatus Shapironibacteriota</taxon>
    </lineage>
</organism>
<dbReference type="EMBL" id="MGDL01000001">
    <property type="protein sequence ID" value="OGL57942.1"/>
    <property type="molecule type" value="Genomic_DNA"/>
</dbReference>
<dbReference type="GO" id="GO:0002099">
    <property type="term" value="P:tRNA wobble guanine modification"/>
    <property type="evidence" value="ECO:0007669"/>
    <property type="project" value="TreeGrafter"/>
</dbReference>
<gene>
    <name evidence="3" type="ORF">A2367_01280</name>
</gene>
<accession>A0A1F7SVY4</accession>
<evidence type="ECO:0000256" key="1">
    <source>
        <dbReference type="ARBA" id="ARBA00022694"/>
    </source>
</evidence>